<evidence type="ECO:0000313" key="4">
    <source>
        <dbReference type="Proteomes" id="UP000563601"/>
    </source>
</evidence>
<dbReference type="InterPro" id="IPR010710">
    <property type="entry name" value="DUF1289"/>
</dbReference>
<proteinExistence type="predicted"/>
<dbReference type="Pfam" id="PF06945">
    <property type="entry name" value="DUF1289"/>
    <property type="match status" value="1"/>
</dbReference>
<evidence type="ECO:0000313" key="1">
    <source>
        <dbReference type="EMBL" id="MBB5213161.1"/>
    </source>
</evidence>
<dbReference type="Proteomes" id="UP000563601">
    <property type="component" value="Unassembled WGS sequence"/>
</dbReference>
<reference evidence="1 4" key="2">
    <citation type="submission" date="2020-08" db="EMBL/GenBank/DDBJ databases">
        <title>Genomic Encyclopedia of Type Strains, Phase IV (KMG-IV): sequencing the most valuable type-strain genomes for metagenomic binning, comparative biology and taxonomic classification.</title>
        <authorList>
            <person name="Goeker M."/>
        </authorList>
    </citation>
    <scope>NUCLEOTIDE SEQUENCE [LARGE SCALE GENOMIC DNA]</scope>
    <source>
        <strain evidence="1 4">DSM 11525</strain>
    </source>
</reference>
<evidence type="ECO:0000313" key="3">
    <source>
        <dbReference type="Proteomes" id="UP000464675"/>
    </source>
</evidence>
<reference evidence="2 3" key="1">
    <citation type="submission" date="2020-01" db="EMBL/GenBank/DDBJ databases">
        <title>The possibility of degradation of plastic by Microbulbifer hydrolyticus IRE-31.</title>
        <authorList>
            <person name="Liu L."/>
        </authorList>
    </citation>
    <scope>NUCLEOTIDE SEQUENCE [LARGE SCALE GENOMIC DNA]</scope>
    <source>
        <strain evidence="2 3">IRE-31</strain>
    </source>
</reference>
<dbReference type="AlphaFoldDB" id="A0A6P1T9D1"/>
<evidence type="ECO:0000313" key="2">
    <source>
        <dbReference type="EMBL" id="QHQ38637.1"/>
    </source>
</evidence>
<dbReference type="EMBL" id="CP047491">
    <property type="protein sequence ID" value="QHQ38637.1"/>
    <property type="molecule type" value="Genomic_DNA"/>
</dbReference>
<dbReference type="PANTHER" id="PTHR35175">
    <property type="entry name" value="DUF1289 DOMAIN-CONTAINING PROTEIN"/>
    <property type="match status" value="1"/>
</dbReference>
<dbReference type="Proteomes" id="UP000464675">
    <property type="component" value="Chromosome"/>
</dbReference>
<dbReference type="OrthoDB" id="9811423at2"/>
<accession>A0A6P1T9D1</accession>
<dbReference type="EMBL" id="JACHHR010000006">
    <property type="protein sequence ID" value="MBB5213161.1"/>
    <property type="molecule type" value="Genomic_DNA"/>
</dbReference>
<organism evidence="1 4">
    <name type="scientific">Microbulbifer hydrolyticus</name>
    <dbReference type="NCBI Taxonomy" id="48074"/>
    <lineage>
        <taxon>Bacteria</taxon>
        <taxon>Pseudomonadati</taxon>
        <taxon>Pseudomonadota</taxon>
        <taxon>Gammaproteobacteria</taxon>
        <taxon>Cellvibrionales</taxon>
        <taxon>Microbulbiferaceae</taxon>
        <taxon>Microbulbifer</taxon>
    </lineage>
</organism>
<gene>
    <name evidence="2" type="ORF">GTQ55_06295</name>
    <name evidence="1" type="ORF">HNQ53_003408</name>
</gene>
<keyword evidence="3" id="KW-1185">Reference proteome</keyword>
<sequence>MTESDWSRVKNQEPEPGFEFPVKSPCVSVCALNRDDICEGCFRSGAEISQWGRMSNAEKKQVLSRCNERAVEMKRVWWSD</sequence>
<dbReference type="RefSeq" id="WP_161857967.1">
    <property type="nucleotide sequence ID" value="NZ_CP047491.1"/>
</dbReference>
<protein>
    <submittedName>
        <fullName evidence="2">DUF1289 domain-containing protein</fullName>
    </submittedName>
</protein>
<dbReference type="PANTHER" id="PTHR35175:SF2">
    <property type="entry name" value="DUF1289 DOMAIN-CONTAINING PROTEIN"/>
    <property type="match status" value="1"/>
</dbReference>
<name>A0A6P1T9D1_9GAMM</name>